<dbReference type="GO" id="GO:0046872">
    <property type="term" value="F:metal ion binding"/>
    <property type="evidence" value="ECO:0007669"/>
    <property type="project" value="UniProtKB-KW"/>
</dbReference>
<dbReference type="InterPro" id="IPR032695">
    <property type="entry name" value="Integrin_dom_sf"/>
</dbReference>
<dbReference type="SMART" id="SM00191">
    <property type="entry name" value="Int_alpha"/>
    <property type="match status" value="3"/>
</dbReference>
<dbReference type="PRINTS" id="PR01185">
    <property type="entry name" value="INTEGRINA"/>
</dbReference>
<evidence type="ECO:0000256" key="8">
    <source>
        <dbReference type="ARBA" id="ARBA00022889"/>
    </source>
</evidence>
<dbReference type="PANTHER" id="PTHR23220:SF84">
    <property type="entry name" value="INTEGRIN ALPHA-L"/>
    <property type="match status" value="1"/>
</dbReference>
<evidence type="ECO:0000256" key="6">
    <source>
        <dbReference type="ARBA" id="ARBA00022737"/>
    </source>
</evidence>
<dbReference type="Gene3D" id="2.130.10.130">
    <property type="entry name" value="Integrin alpha, N-terminal"/>
    <property type="match status" value="2"/>
</dbReference>
<dbReference type="Proteomes" id="UP001187415">
    <property type="component" value="Unassembled WGS sequence"/>
</dbReference>
<keyword evidence="12" id="KW-1015">Disulfide bond</keyword>
<evidence type="ECO:0000256" key="2">
    <source>
        <dbReference type="ARBA" id="ARBA00008054"/>
    </source>
</evidence>
<reference evidence="18" key="1">
    <citation type="submission" date="2023-07" db="EMBL/GenBank/DDBJ databases">
        <title>Chromosome-level Genome Assembly of Striped Snakehead (Channa striata).</title>
        <authorList>
            <person name="Liu H."/>
        </authorList>
    </citation>
    <scope>NUCLEOTIDE SEQUENCE</scope>
    <source>
        <strain evidence="18">Gz</strain>
        <tissue evidence="18">Muscle</tissue>
    </source>
</reference>
<dbReference type="GO" id="GO:0033627">
    <property type="term" value="P:cell adhesion mediated by integrin"/>
    <property type="evidence" value="ECO:0007669"/>
    <property type="project" value="TreeGrafter"/>
</dbReference>
<dbReference type="InterPro" id="IPR013517">
    <property type="entry name" value="FG-GAP"/>
</dbReference>
<evidence type="ECO:0000256" key="1">
    <source>
        <dbReference type="ARBA" id="ARBA00004479"/>
    </source>
</evidence>
<dbReference type="SUPFAM" id="SSF69179">
    <property type="entry name" value="Integrin domains"/>
    <property type="match status" value="1"/>
</dbReference>
<keyword evidence="3" id="KW-0812">Transmembrane</keyword>
<keyword evidence="5" id="KW-0732">Signal</keyword>
<dbReference type="Pfam" id="PF01839">
    <property type="entry name" value="FG-GAP"/>
    <property type="match status" value="1"/>
</dbReference>
<dbReference type="SMART" id="SM00327">
    <property type="entry name" value="VWA"/>
    <property type="match status" value="2"/>
</dbReference>
<evidence type="ECO:0000256" key="16">
    <source>
        <dbReference type="RuleBase" id="RU003762"/>
    </source>
</evidence>
<accession>A0AA88IJH9</accession>
<evidence type="ECO:0000256" key="11">
    <source>
        <dbReference type="ARBA" id="ARBA00023136"/>
    </source>
</evidence>
<evidence type="ECO:0000256" key="13">
    <source>
        <dbReference type="ARBA" id="ARBA00023170"/>
    </source>
</evidence>
<evidence type="ECO:0000256" key="5">
    <source>
        <dbReference type="ARBA" id="ARBA00022729"/>
    </source>
</evidence>
<dbReference type="Pfam" id="PF08441">
    <property type="entry name" value="Integrin_A_Ig_1"/>
    <property type="match status" value="1"/>
</dbReference>
<feature type="domain" description="VWFA" evidence="17">
    <location>
        <begin position="162"/>
        <end position="333"/>
    </location>
</feature>
<keyword evidence="10 16" id="KW-0401">Integrin</keyword>
<dbReference type="GO" id="GO:0098609">
    <property type="term" value="P:cell-cell adhesion"/>
    <property type="evidence" value="ECO:0007669"/>
    <property type="project" value="TreeGrafter"/>
</dbReference>
<keyword evidence="6" id="KW-0677">Repeat</keyword>
<name>A0AA88IJH9_CHASR</name>
<dbReference type="InterPro" id="IPR013519">
    <property type="entry name" value="Int_alpha_beta-p"/>
</dbReference>
<evidence type="ECO:0000256" key="3">
    <source>
        <dbReference type="ARBA" id="ARBA00022692"/>
    </source>
</evidence>
<dbReference type="SUPFAM" id="SSF69318">
    <property type="entry name" value="Integrin alpha N-terminal domain"/>
    <property type="match status" value="1"/>
</dbReference>
<dbReference type="SUPFAM" id="SSF53300">
    <property type="entry name" value="vWA-like"/>
    <property type="match status" value="3"/>
</dbReference>
<keyword evidence="4" id="KW-0479">Metal-binding</keyword>
<keyword evidence="7" id="KW-0106">Calcium</keyword>
<feature type="domain" description="VWFA" evidence="17">
    <location>
        <begin position="401"/>
        <end position="580"/>
    </location>
</feature>
<keyword evidence="11" id="KW-0472">Membrane</keyword>
<sequence length="967" mass="108823">MAFAISACLAFTLDTTTSHISTMEDFFRNKVLQTLSGKNKGVVVSATQQQERSEEKHLSELDQTHREHLFENPAAGASTDATKVLVIITDGDPSDTNRNNIVQRYDAKNIIRFVIGVSCPNVVHAHHENSYLNSVCYKRTDHLQQDSSLTPACQDWTRKTVDLVFLLDGSASMTQTEFKKNKDFIENIMNRLKNSSIKFAVVQFSSDSRKVFDFNDYQAGTALDKLMNEAQMKSLTRTHRALTFVLDQLFENPAAGASTDATKVLVIITDGDPSDTNRNNIVQRYDAKNIIRFVIGVRVNTMDRFRAIASKPAEKYVFKIENCDGITGILEYFQRKNFKKEGEGFKVAQSGVFFKVSCPNVVHAHHENSYLNSVCYKRTDHLQQDSSLTPACQDWTRKTVDLVFLFDGSASMTQTEFNKNKDFIVDIIDSLKNSSIKFAAVQFSSDSRKVFDFNDYQAGTALDKLMNEAHMKSLTNTHRALRFVLEHLFENPAAGASTDATKVLVIITDGDPSDTDRNNIVQRYDAKNIIRFVMGIKCSQNVKVKVPSMHKFKSISSQPTGKYSFKIENYDGLTEIVEYFQRKNFITEGEVAWTGDQSDGIAQSGLNAVFYNDSLMLGSLRSNSWRSCLQEREGAQSEDPHVRMDAYTGHSVCVGKKNNHILYFTGAPRFEQKGQVVVFRHNCMNWTPGQRLNGDQIGSYFGAELCSVDIDSDGNTDFLLVGAPLFHQPQENTEGQIYVYRLTDEMQLENDNRGAVYIYLGDRHKGIRSTFSQRVTGRQIQPGLRFFGQAIDGDIGEDGLPHIVIGSQGTAVVLRSRPVFDVLADLTFKPKELSTEDTDCTVNIDEIIHKGILTACFEMVETTKSKAGTISSRLNVSYTLDVDPMRQTHRCFFSPTDRKAKSLTSTFELRDKDACFNYTIYMPKCVEDTSSPISIRLNFYQLDSESAHAVLNVDREKQAVVKILFGN</sequence>
<dbReference type="AlphaFoldDB" id="A0AA88IJH9"/>
<comment type="caution">
    <text evidence="18">The sequence shown here is derived from an EMBL/GenBank/DDBJ whole genome shotgun (WGS) entry which is preliminary data.</text>
</comment>
<feature type="repeat" description="FG-GAP" evidence="15">
    <location>
        <begin position="773"/>
        <end position="831"/>
    </location>
</feature>
<keyword evidence="8 16" id="KW-0130">Cell adhesion</keyword>
<keyword evidence="14" id="KW-0325">Glycoprotein</keyword>
<dbReference type="PROSITE" id="PS51470">
    <property type="entry name" value="FG_GAP"/>
    <property type="match status" value="2"/>
</dbReference>
<dbReference type="GO" id="GO:0005178">
    <property type="term" value="F:integrin binding"/>
    <property type="evidence" value="ECO:0007669"/>
    <property type="project" value="TreeGrafter"/>
</dbReference>
<evidence type="ECO:0000256" key="12">
    <source>
        <dbReference type="ARBA" id="ARBA00023157"/>
    </source>
</evidence>
<dbReference type="Gene3D" id="3.40.50.410">
    <property type="entry name" value="von Willebrand factor, type A domain"/>
    <property type="match status" value="3"/>
</dbReference>
<dbReference type="InterPro" id="IPR036465">
    <property type="entry name" value="vWFA_dom_sf"/>
</dbReference>
<dbReference type="InterPro" id="IPR000413">
    <property type="entry name" value="Integrin_alpha"/>
</dbReference>
<dbReference type="EMBL" id="JAUPFM010000022">
    <property type="protein sequence ID" value="KAK2815603.1"/>
    <property type="molecule type" value="Genomic_DNA"/>
</dbReference>
<comment type="subcellular location">
    <subcellularLocation>
        <location evidence="1 16">Membrane</location>
        <topology evidence="1 16">Single-pass type I membrane protein</topology>
    </subcellularLocation>
</comment>
<dbReference type="GO" id="GO:0007229">
    <property type="term" value="P:integrin-mediated signaling pathway"/>
    <property type="evidence" value="ECO:0007669"/>
    <property type="project" value="UniProtKB-KW"/>
</dbReference>
<proteinExistence type="inferred from homology"/>
<evidence type="ECO:0000313" key="19">
    <source>
        <dbReference type="Proteomes" id="UP001187415"/>
    </source>
</evidence>
<evidence type="ECO:0000256" key="7">
    <source>
        <dbReference type="ARBA" id="ARBA00022837"/>
    </source>
</evidence>
<protein>
    <recommendedName>
        <fullName evidence="17">VWFA domain-containing protein</fullName>
    </recommendedName>
</protein>
<dbReference type="InterPro" id="IPR028994">
    <property type="entry name" value="Integrin_alpha_N"/>
</dbReference>
<evidence type="ECO:0000259" key="17">
    <source>
        <dbReference type="PROSITE" id="PS50234"/>
    </source>
</evidence>
<keyword evidence="9" id="KW-1133">Transmembrane helix</keyword>
<dbReference type="Gene3D" id="2.60.40.1460">
    <property type="entry name" value="Integrin domains. Chain A, domain 2"/>
    <property type="match status" value="1"/>
</dbReference>
<dbReference type="GO" id="GO:0009897">
    <property type="term" value="C:external side of plasma membrane"/>
    <property type="evidence" value="ECO:0007669"/>
    <property type="project" value="TreeGrafter"/>
</dbReference>
<dbReference type="Pfam" id="PF00092">
    <property type="entry name" value="VWA"/>
    <property type="match status" value="3"/>
</dbReference>
<dbReference type="InterPro" id="IPR013649">
    <property type="entry name" value="Integrin_alpha_Ig-like_1"/>
</dbReference>
<dbReference type="InterPro" id="IPR002035">
    <property type="entry name" value="VWF_A"/>
</dbReference>
<evidence type="ECO:0000256" key="14">
    <source>
        <dbReference type="ARBA" id="ARBA00023180"/>
    </source>
</evidence>
<evidence type="ECO:0000256" key="4">
    <source>
        <dbReference type="ARBA" id="ARBA00022723"/>
    </source>
</evidence>
<organism evidence="18 19">
    <name type="scientific">Channa striata</name>
    <name type="common">Snakehead murrel</name>
    <name type="synonym">Ophicephalus striatus</name>
    <dbReference type="NCBI Taxonomy" id="64152"/>
    <lineage>
        <taxon>Eukaryota</taxon>
        <taxon>Metazoa</taxon>
        <taxon>Chordata</taxon>
        <taxon>Craniata</taxon>
        <taxon>Vertebrata</taxon>
        <taxon>Euteleostomi</taxon>
        <taxon>Actinopterygii</taxon>
        <taxon>Neopterygii</taxon>
        <taxon>Teleostei</taxon>
        <taxon>Neoteleostei</taxon>
        <taxon>Acanthomorphata</taxon>
        <taxon>Anabantaria</taxon>
        <taxon>Anabantiformes</taxon>
        <taxon>Channoidei</taxon>
        <taxon>Channidae</taxon>
        <taxon>Channa</taxon>
    </lineage>
</organism>
<evidence type="ECO:0000313" key="18">
    <source>
        <dbReference type="EMBL" id="KAK2815603.1"/>
    </source>
</evidence>
<comment type="similarity">
    <text evidence="2 16">Belongs to the integrin alpha chain family.</text>
</comment>
<evidence type="ECO:0000256" key="9">
    <source>
        <dbReference type="ARBA" id="ARBA00022989"/>
    </source>
</evidence>
<dbReference type="PROSITE" id="PS50234">
    <property type="entry name" value="VWFA"/>
    <property type="match status" value="2"/>
</dbReference>
<keyword evidence="13 16" id="KW-0675">Receptor</keyword>
<dbReference type="PRINTS" id="PR00453">
    <property type="entry name" value="VWFADOMAIN"/>
</dbReference>
<dbReference type="GO" id="GO:0008305">
    <property type="term" value="C:integrin complex"/>
    <property type="evidence" value="ECO:0007669"/>
    <property type="project" value="InterPro"/>
</dbReference>
<evidence type="ECO:0000256" key="10">
    <source>
        <dbReference type="ARBA" id="ARBA00023037"/>
    </source>
</evidence>
<evidence type="ECO:0000256" key="15">
    <source>
        <dbReference type="PROSITE-ProRule" id="PRU00803"/>
    </source>
</evidence>
<dbReference type="GO" id="GO:0007160">
    <property type="term" value="P:cell-matrix adhesion"/>
    <property type="evidence" value="ECO:0007669"/>
    <property type="project" value="TreeGrafter"/>
</dbReference>
<feature type="repeat" description="FG-GAP" evidence="15">
    <location>
        <begin position="687"/>
        <end position="749"/>
    </location>
</feature>
<keyword evidence="19" id="KW-1185">Reference proteome</keyword>
<gene>
    <name evidence="18" type="ORF">Q5P01_026070</name>
</gene>
<dbReference type="PANTHER" id="PTHR23220">
    <property type="entry name" value="INTEGRIN ALPHA"/>
    <property type="match status" value="1"/>
</dbReference>